<comment type="caution">
    <text evidence="1">The sequence shown here is derived from an EMBL/GenBank/DDBJ whole genome shotgun (WGS) entry which is preliminary data.</text>
</comment>
<gene>
    <name evidence="1" type="ORF">H6G14_13900</name>
</gene>
<accession>A0ABR8BEZ5</accession>
<keyword evidence="2" id="KW-1185">Reference proteome</keyword>
<name>A0ABR8BEZ5_9NOSO</name>
<proteinExistence type="predicted"/>
<evidence type="ECO:0000313" key="1">
    <source>
        <dbReference type="EMBL" id="MBD2252391.1"/>
    </source>
</evidence>
<protein>
    <submittedName>
        <fullName evidence="1">Uncharacterized protein</fullName>
    </submittedName>
</protein>
<organism evidence="1 2">
    <name type="scientific">Nostoc parmelioides FACHB-3921</name>
    <dbReference type="NCBI Taxonomy" id="2692909"/>
    <lineage>
        <taxon>Bacteria</taxon>
        <taxon>Bacillati</taxon>
        <taxon>Cyanobacteriota</taxon>
        <taxon>Cyanophyceae</taxon>
        <taxon>Nostocales</taxon>
        <taxon>Nostocaceae</taxon>
        <taxon>Nostoc</taxon>
    </lineage>
</organism>
<dbReference type="Proteomes" id="UP000621307">
    <property type="component" value="Unassembled WGS sequence"/>
</dbReference>
<dbReference type="EMBL" id="JACJQL010000017">
    <property type="protein sequence ID" value="MBD2252391.1"/>
    <property type="molecule type" value="Genomic_DNA"/>
</dbReference>
<sequence>MNVNDFETYYKNAMAEALNELQSAVLLLEQVQRKIYIIGSSVQNLNENMEDFINKQKAK</sequence>
<dbReference type="RefSeq" id="WP_190567979.1">
    <property type="nucleotide sequence ID" value="NZ_JACJQL010000017.1"/>
</dbReference>
<reference evidence="1 2" key="1">
    <citation type="journal article" date="2020" name="ISME J.">
        <title>Comparative genomics reveals insights into cyanobacterial evolution and habitat adaptation.</title>
        <authorList>
            <person name="Chen M.Y."/>
            <person name="Teng W.K."/>
            <person name="Zhao L."/>
            <person name="Hu C.X."/>
            <person name="Zhou Y.K."/>
            <person name="Han B.P."/>
            <person name="Song L.R."/>
            <person name="Shu W.S."/>
        </authorList>
    </citation>
    <scope>NUCLEOTIDE SEQUENCE [LARGE SCALE GENOMIC DNA]</scope>
    <source>
        <strain evidence="1 2">FACHB-3921</strain>
    </source>
</reference>
<evidence type="ECO:0000313" key="2">
    <source>
        <dbReference type="Proteomes" id="UP000621307"/>
    </source>
</evidence>